<evidence type="ECO:0000313" key="4">
    <source>
        <dbReference type="Proteomes" id="UP001206925"/>
    </source>
</evidence>
<name>A0AAD5CEF0_AMBAR</name>
<feature type="domain" description="25S rRNA (uridine-N(3))-methyltransferase BMT5-like" evidence="2">
    <location>
        <begin position="141"/>
        <end position="218"/>
    </location>
</feature>
<dbReference type="AlphaFoldDB" id="A0AAD5CEF0"/>
<dbReference type="Pfam" id="PF10354">
    <property type="entry name" value="BMT5-like"/>
    <property type="match status" value="1"/>
</dbReference>
<dbReference type="EMBL" id="JAMZMK010008688">
    <property type="protein sequence ID" value="KAI7738981.1"/>
    <property type="molecule type" value="Genomic_DNA"/>
</dbReference>
<keyword evidence="4" id="KW-1185">Reference proteome</keyword>
<dbReference type="Proteomes" id="UP001206925">
    <property type="component" value="Unassembled WGS sequence"/>
</dbReference>
<proteinExistence type="predicted"/>
<organism evidence="3 4">
    <name type="scientific">Ambrosia artemisiifolia</name>
    <name type="common">Common ragweed</name>
    <dbReference type="NCBI Taxonomy" id="4212"/>
    <lineage>
        <taxon>Eukaryota</taxon>
        <taxon>Viridiplantae</taxon>
        <taxon>Streptophyta</taxon>
        <taxon>Embryophyta</taxon>
        <taxon>Tracheophyta</taxon>
        <taxon>Spermatophyta</taxon>
        <taxon>Magnoliopsida</taxon>
        <taxon>eudicotyledons</taxon>
        <taxon>Gunneridae</taxon>
        <taxon>Pentapetalae</taxon>
        <taxon>asterids</taxon>
        <taxon>campanulids</taxon>
        <taxon>Asterales</taxon>
        <taxon>Asteraceae</taxon>
        <taxon>Asteroideae</taxon>
        <taxon>Heliantheae alliance</taxon>
        <taxon>Heliantheae</taxon>
        <taxon>Ambrosia</taxon>
    </lineage>
</organism>
<evidence type="ECO:0000256" key="1">
    <source>
        <dbReference type="SAM" id="MobiDB-lite"/>
    </source>
</evidence>
<sequence>MASSRLLRKSLTKSTHCFALLTTVRATQLSPTSVPKTMRFLGRQPIAVVPSHFKRTYCSNQHGCSKALELSLEEQKKKLETEKEIEEQSKNEKETEDESKNDKEREAMQQPEGDIKKAVEGMRTAEITELFNTDQKILILCLGNFDLAHHIASKLGDARNIVVISEKSCDEMKRMYECAESYMLELKKLGATVLFDVDFFEFQKDNRINNKLYDRIIWDQSRD</sequence>
<dbReference type="GO" id="GO:0070475">
    <property type="term" value="P:rRNA base methylation"/>
    <property type="evidence" value="ECO:0007669"/>
    <property type="project" value="InterPro"/>
</dbReference>
<feature type="region of interest" description="Disordered" evidence="1">
    <location>
        <begin position="79"/>
        <end position="116"/>
    </location>
</feature>
<protein>
    <recommendedName>
        <fullName evidence="2">25S rRNA (uridine-N(3))-methyltransferase BMT5-like domain-containing protein</fullName>
    </recommendedName>
</protein>
<dbReference type="InterPro" id="IPR019446">
    <property type="entry name" value="BMT5-like"/>
</dbReference>
<evidence type="ECO:0000259" key="2">
    <source>
        <dbReference type="Pfam" id="PF10354"/>
    </source>
</evidence>
<comment type="caution">
    <text evidence="3">The sequence shown here is derived from an EMBL/GenBank/DDBJ whole genome shotgun (WGS) entry which is preliminary data.</text>
</comment>
<dbReference type="GO" id="GO:0070042">
    <property type="term" value="F:rRNA (uridine-N3-)-methyltransferase activity"/>
    <property type="evidence" value="ECO:0007669"/>
    <property type="project" value="InterPro"/>
</dbReference>
<reference evidence="3" key="1">
    <citation type="submission" date="2022-06" db="EMBL/GenBank/DDBJ databases">
        <title>Uncovering the hologenomic basis of an extraordinary plant invasion.</title>
        <authorList>
            <person name="Bieker V.C."/>
            <person name="Martin M.D."/>
            <person name="Gilbert T."/>
            <person name="Hodgins K."/>
            <person name="Battlay P."/>
            <person name="Petersen B."/>
            <person name="Wilson J."/>
        </authorList>
    </citation>
    <scope>NUCLEOTIDE SEQUENCE</scope>
    <source>
        <strain evidence="3">AA19_3_7</strain>
        <tissue evidence="3">Leaf</tissue>
    </source>
</reference>
<evidence type="ECO:0000313" key="3">
    <source>
        <dbReference type="EMBL" id="KAI7738981.1"/>
    </source>
</evidence>
<accession>A0AAD5CEF0</accession>
<gene>
    <name evidence="3" type="ORF">M8C21_010448</name>
</gene>